<organism evidence="1 2">
    <name type="scientific">Carnegiea gigantea</name>
    <dbReference type="NCBI Taxonomy" id="171969"/>
    <lineage>
        <taxon>Eukaryota</taxon>
        <taxon>Viridiplantae</taxon>
        <taxon>Streptophyta</taxon>
        <taxon>Embryophyta</taxon>
        <taxon>Tracheophyta</taxon>
        <taxon>Spermatophyta</taxon>
        <taxon>Magnoliopsida</taxon>
        <taxon>eudicotyledons</taxon>
        <taxon>Gunneridae</taxon>
        <taxon>Pentapetalae</taxon>
        <taxon>Caryophyllales</taxon>
        <taxon>Cactineae</taxon>
        <taxon>Cactaceae</taxon>
        <taxon>Cactoideae</taxon>
        <taxon>Echinocereeae</taxon>
        <taxon>Carnegiea</taxon>
    </lineage>
</organism>
<dbReference type="Proteomes" id="UP001153076">
    <property type="component" value="Unassembled WGS sequence"/>
</dbReference>
<dbReference type="EMBL" id="JAKOGI010000492">
    <property type="protein sequence ID" value="KAJ8434217.1"/>
    <property type="molecule type" value="Genomic_DNA"/>
</dbReference>
<gene>
    <name evidence="1" type="ORF">Cgig2_029741</name>
</gene>
<accession>A0A9Q1Q9S3</accession>
<evidence type="ECO:0000313" key="2">
    <source>
        <dbReference type="Proteomes" id="UP001153076"/>
    </source>
</evidence>
<reference evidence="1" key="1">
    <citation type="submission" date="2022-04" db="EMBL/GenBank/DDBJ databases">
        <title>Carnegiea gigantea Genome sequencing and assembly v2.</title>
        <authorList>
            <person name="Copetti D."/>
            <person name="Sanderson M.J."/>
            <person name="Burquez A."/>
            <person name="Wojciechowski M.F."/>
        </authorList>
    </citation>
    <scope>NUCLEOTIDE SEQUENCE</scope>
    <source>
        <strain evidence="1">SGP5-SGP5p</strain>
        <tissue evidence="1">Aerial part</tissue>
    </source>
</reference>
<sequence length="297" mass="31459">MDVFPTLATPITAPTLVTTAPPPQSAPTTTVLVPLSFTPSVVPVHSEDSPSSAFNFPPPQSPPSSSTLVVLASLGLTWPRHNLRSLVALPLRRGSPRVWCALLGSLDPPHPPSFSLACPYHGGGPNVFWPSFDVLPSHSGVALPHLLFSSSAYSPPGGVPNCSWSPTSALTSHGEMDGDGVAVGGSGGGREIVVYVLWGVSWTNGGGEKVTYVGGWMKCLVLKEDMGLEEVRREVREITGNPCADFDANYEGDIMEVEDLLDGSYIPDAVRHSAMFTQDEAYVHHGKPWCGSGTPSF</sequence>
<protein>
    <submittedName>
        <fullName evidence="1">Uncharacterized protein</fullName>
    </submittedName>
</protein>
<proteinExistence type="predicted"/>
<comment type="caution">
    <text evidence="1">The sequence shown here is derived from an EMBL/GenBank/DDBJ whole genome shotgun (WGS) entry which is preliminary data.</text>
</comment>
<name>A0A9Q1Q9S3_9CARY</name>
<dbReference type="AlphaFoldDB" id="A0A9Q1Q9S3"/>
<evidence type="ECO:0000313" key="1">
    <source>
        <dbReference type="EMBL" id="KAJ8434217.1"/>
    </source>
</evidence>
<keyword evidence="2" id="KW-1185">Reference proteome</keyword>